<dbReference type="Proteomes" id="UP001499841">
    <property type="component" value="Unassembled WGS sequence"/>
</dbReference>
<keyword evidence="1 4" id="KW-0489">Methyltransferase</keyword>
<dbReference type="Pfam" id="PF05175">
    <property type="entry name" value="MTS"/>
    <property type="match status" value="1"/>
</dbReference>
<dbReference type="InterPro" id="IPR007848">
    <property type="entry name" value="Small_mtfrase_dom"/>
</dbReference>
<proteinExistence type="predicted"/>
<evidence type="ECO:0000259" key="3">
    <source>
        <dbReference type="Pfam" id="PF05175"/>
    </source>
</evidence>
<dbReference type="CDD" id="cd02440">
    <property type="entry name" value="AdoMet_MTases"/>
    <property type="match status" value="1"/>
</dbReference>
<dbReference type="InterPro" id="IPR046977">
    <property type="entry name" value="RsmC/RlmG"/>
</dbReference>
<dbReference type="RefSeq" id="WP_345038655.1">
    <property type="nucleotide sequence ID" value="NZ_BAABBA010000004.1"/>
</dbReference>
<dbReference type="InterPro" id="IPR029063">
    <property type="entry name" value="SAM-dependent_MTases_sf"/>
</dbReference>
<gene>
    <name evidence="4" type="ORF">GCM10022262_11400</name>
</gene>
<dbReference type="SUPFAM" id="SSF53335">
    <property type="entry name" value="S-adenosyl-L-methionine-dependent methyltransferases"/>
    <property type="match status" value="1"/>
</dbReference>
<dbReference type="PANTHER" id="PTHR47816">
    <property type="entry name" value="RIBOSOMAL RNA SMALL SUBUNIT METHYLTRANSFERASE C"/>
    <property type="match status" value="1"/>
</dbReference>
<comment type="caution">
    <text evidence="4">The sequence shown here is derived from an EMBL/GenBank/DDBJ whole genome shotgun (WGS) entry which is preliminary data.</text>
</comment>
<feature type="domain" description="Methyltransferase small" evidence="3">
    <location>
        <begin position="30"/>
        <end position="198"/>
    </location>
</feature>
<accession>A0ABP8ES77</accession>
<dbReference type="PANTHER" id="PTHR47816:SF4">
    <property type="entry name" value="RIBOSOMAL RNA SMALL SUBUNIT METHYLTRANSFERASE C"/>
    <property type="match status" value="1"/>
</dbReference>
<dbReference type="GO" id="GO:0008168">
    <property type="term" value="F:methyltransferase activity"/>
    <property type="evidence" value="ECO:0007669"/>
    <property type="project" value="UniProtKB-KW"/>
</dbReference>
<evidence type="ECO:0000256" key="1">
    <source>
        <dbReference type="ARBA" id="ARBA00022603"/>
    </source>
</evidence>
<reference evidence="5" key="1">
    <citation type="journal article" date="2019" name="Int. J. Syst. Evol. Microbiol.">
        <title>The Global Catalogue of Microorganisms (GCM) 10K type strain sequencing project: providing services to taxonomists for standard genome sequencing and annotation.</title>
        <authorList>
            <consortium name="The Broad Institute Genomics Platform"/>
            <consortium name="The Broad Institute Genome Sequencing Center for Infectious Disease"/>
            <person name="Wu L."/>
            <person name="Ma J."/>
        </authorList>
    </citation>
    <scope>NUCLEOTIDE SEQUENCE [LARGE SCALE GENOMIC DNA]</scope>
    <source>
        <strain evidence="5">JCM 17459</strain>
    </source>
</reference>
<dbReference type="Gene3D" id="3.40.50.150">
    <property type="entry name" value="Vaccinia Virus protein VP39"/>
    <property type="match status" value="1"/>
</dbReference>
<evidence type="ECO:0000313" key="4">
    <source>
        <dbReference type="EMBL" id="GAA4286781.1"/>
    </source>
</evidence>
<evidence type="ECO:0000313" key="5">
    <source>
        <dbReference type="Proteomes" id="UP001499841"/>
    </source>
</evidence>
<protein>
    <submittedName>
        <fullName evidence="4">Methyltransferase</fullName>
    </submittedName>
</protein>
<organism evidence="4 5">
    <name type="scientific">Georgenia daeguensis</name>
    <dbReference type="NCBI Taxonomy" id="908355"/>
    <lineage>
        <taxon>Bacteria</taxon>
        <taxon>Bacillati</taxon>
        <taxon>Actinomycetota</taxon>
        <taxon>Actinomycetes</taxon>
        <taxon>Micrococcales</taxon>
        <taxon>Bogoriellaceae</taxon>
        <taxon>Georgenia</taxon>
    </lineage>
</organism>
<keyword evidence="5" id="KW-1185">Reference proteome</keyword>
<keyword evidence="2" id="KW-0808">Transferase</keyword>
<name>A0ABP8ES77_9MICO</name>
<evidence type="ECO:0000256" key="2">
    <source>
        <dbReference type="ARBA" id="ARBA00022679"/>
    </source>
</evidence>
<sequence>MSAPDHYFSAEPASPGELRPLRVRLRGREVTVQVAGGVFSGDRLDLGTRVLLDAVEDPPATGTLVDVGCGWGPLTIAMAQASPAARVVAVDVNARARDLTARNARSLGLDNVTVVHPDEAPALLVDGIDEIWSNPPIRIGKGPLHELLREWLGRLRPDGHAQLVVQRNLGADSLHRWLAEELGTDVVRTASAKGFRVLTVRPRA</sequence>
<dbReference type="EMBL" id="BAABBA010000004">
    <property type="protein sequence ID" value="GAA4286781.1"/>
    <property type="molecule type" value="Genomic_DNA"/>
</dbReference>
<dbReference type="GO" id="GO:0032259">
    <property type="term" value="P:methylation"/>
    <property type="evidence" value="ECO:0007669"/>
    <property type="project" value="UniProtKB-KW"/>
</dbReference>